<dbReference type="EMBL" id="NBSH01000005">
    <property type="protein sequence ID" value="ORX37620.1"/>
    <property type="molecule type" value="Genomic_DNA"/>
</dbReference>
<evidence type="ECO:0000256" key="1">
    <source>
        <dbReference type="SAM" id="MobiDB-lite"/>
    </source>
</evidence>
<dbReference type="CDD" id="cd00170">
    <property type="entry name" value="SEC14"/>
    <property type="match status" value="1"/>
</dbReference>
<feature type="region of interest" description="Disordered" evidence="1">
    <location>
        <begin position="1"/>
        <end position="21"/>
    </location>
</feature>
<evidence type="ECO:0000313" key="3">
    <source>
        <dbReference type="EMBL" id="ORX37620.1"/>
    </source>
</evidence>
<keyword evidence="4" id="KW-1185">Reference proteome</keyword>
<feature type="domain" description="CRAL-TRIO" evidence="2">
    <location>
        <begin position="101"/>
        <end position="294"/>
    </location>
</feature>
<accession>A0A1Y1UHT2</accession>
<dbReference type="PANTHER" id="PTHR45657">
    <property type="entry name" value="CRAL-TRIO DOMAIN-CONTAINING PROTEIN YKL091C-RELATED"/>
    <property type="match status" value="1"/>
</dbReference>
<dbReference type="InterPro" id="IPR036865">
    <property type="entry name" value="CRAL-TRIO_dom_sf"/>
</dbReference>
<evidence type="ECO:0000259" key="2">
    <source>
        <dbReference type="PROSITE" id="PS50191"/>
    </source>
</evidence>
<dbReference type="Pfam" id="PF00650">
    <property type="entry name" value="CRAL_TRIO"/>
    <property type="match status" value="1"/>
</dbReference>
<name>A0A1Y1UHT2_9TREE</name>
<dbReference type="InParanoid" id="A0A1Y1UHT2"/>
<sequence length="387" mass="43676">MQAEPPSTSTKTWQYPSGQLGHLTESQQQALDKFKQLLAEKGTYTPSSEGKRPSHSDAILLRFLRARKFDPPAAVKQFSETEEWRKTLRVDEVFDSIDVDEYEETRRLYPQWVGRRDKRGFPVYVFEVGHLDPSEVSATDKSKSLKKFESGHGDSSAHMLRLISLYEHLVGFVSPWCTAEPTRPYAKTAAMTQSCNIIDVSDLGIRKAYSLRSHLQDSSALSTKHYPETLDKIFVIGAPSFFDTLWSWIKNWLDPVVASKVFILPSKDLFAKLSEHIDPENIPKKYGGQLDWKWGDLPNYDPALLKLVDPVQEELTLPIGPTRWEEGDDGEMVLVATGTKDGEPRREKVLKLKSKYDDVLFFKPSKDATQEQGSAAPTTAGPPVTKA</sequence>
<feature type="compositionally biased region" description="Polar residues" evidence="1">
    <location>
        <begin position="1"/>
        <end position="17"/>
    </location>
</feature>
<dbReference type="InterPro" id="IPR036273">
    <property type="entry name" value="CRAL/TRIO_N_dom_sf"/>
</dbReference>
<dbReference type="InterPro" id="IPR051026">
    <property type="entry name" value="PI/PC_transfer"/>
</dbReference>
<dbReference type="Gene3D" id="3.40.525.10">
    <property type="entry name" value="CRAL-TRIO lipid binding domain"/>
    <property type="match status" value="1"/>
</dbReference>
<dbReference type="SUPFAM" id="SSF52087">
    <property type="entry name" value="CRAL/TRIO domain"/>
    <property type="match status" value="1"/>
</dbReference>
<gene>
    <name evidence="3" type="ORF">BD324DRAFT_622660</name>
</gene>
<dbReference type="Proteomes" id="UP000193218">
    <property type="component" value="Unassembled WGS sequence"/>
</dbReference>
<comment type="caution">
    <text evidence="3">The sequence shown here is derived from an EMBL/GenBank/DDBJ whole genome shotgun (WGS) entry which is preliminary data.</text>
</comment>
<protein>
    <submittedName>
        <fullName evidence="3">CRAL-TRIO domain-containing protein</fullName>
    </submittedName>
</protein>
<dbReference type="InterPro" id="IPR001251">
    <property type="entry name" value="CRAL-TRIO_dom"/>
</dbReference>
<proteinExistence type="predicted"/>
<dbReference type="SMART" id="SM01100">
    <property type="entry name" value="CRAL_TRIO_N"/>
    <property type="match status" value="1"/>
</dbReference>
<organism evidence="3 4">
    <name type="scientific">Kockovaella imperatae</name>
    <dbReference type="NCBI Taxonomy" id="4999"/>
    <lineage>
        <taxon>Eukaryota</taxon>
        <taxon>Fungi</taxon>
        <taxon>Dikarya</taxon>
        <taxon>Basidiomycota</taxon>
        <taxon>Agaricomycotina</taxon>
        <taxon>Tremellomycetes</taxon>
        <taxon>Tremellales</taxon>
        <taxon>Cuniculitremaceae</taxon>
        <taxon>Kockovaella</taxon>
    </lineage>
</organism>
<dbReference type="SUPFAM" id="SSF46938">
    <property type="entry name" value="CRAL/TRIO N-terminal domain"/>
    <property type="match status" value="1"/>
</dbReference>
<dbReference type="AlphaFoldDB" id="A0A1Y1UHT2"/>
<reference evidence="3 4" key="1">
    <citation type="submission" date="2017-03" db="EMBL/GenBank/DDBJ databases">
        <title>Widespread Adenine N6-methylation of Active Genes in Fungi.</title>
        <authorList>
            <consortium name="DOE Joint Genome Institute"/>
            <person name="Mondo S.J."/>
            <person name="Dannebaum R.O."/>
            <person name="Kuo R.C."/>
            <person name="Louie K.B."/>
            <person name="Bewick A.J."/>
            <person name="Labutti K."/>
            <person name="Haridas S."/>
            <person name="Kuo A."/>
            <person name="Salamov A."/>
            <person name="Ahrendt S.R."/>
            <person name="Lau R."/>
            <person name="Bowen B.P."/>
            <person name="Lipzen A."/>
            <person name="Sullivan W."/>
            <person name="Andreopoulos W.B."/>
            <person name="Clum A."/>
            <person name="Lindquist E."/>
            <person name="Daum C."/>
            <person name="Northen T.R."/>
            <person name="Ramamoorthy G."/>
            <person name="Schmitz R.J."/>
            <person name="Gryganskyi A."/>
            <person name="Culley D."/>
            <person name="Magnuson J."/>
            <person name="James T.Y."/>
            <person name="O'Malley M.A."/>
            <person name="Stajich J.E."/>
            <person name="Spatafora J.W."/>
            <person name="Visel A."/>
            <person name="Grigoriev I.V."/>
        </authorList>
    </citation>
    <scope>NUCLEOTIDE SEQUENCE [LARGE SCALE GENOMIC DNA]</scope>
    <source>
        <strain evidence="3 4">NRRL Y-17943</strain>
    </source>
</reference>
<dbReference type="SMART" id="SM00516">
    <property type="entry name" value="SEC14"/>
    <property type="match status" value="1"/>
</dbReference>
<dbReference type="PANTHER" id="PTHR45657:SF3">
    <property type="entry name" value="TRANSPORTER, PUTATIVE (AFU_ORTHOLOGUE AFUA_5G09260)-RELATED"/>
    <property type="match status" value="1"/>
</dbReference>
<feature type="region of interest" description="Disordered" evidence="1">
    <location>
        <begin position="364"/>
        <end position="387"/>
    </location>
</feature>
<dbReference type="GeneID" id="33557305"/>
<dbReference type="STRING" id="4999.A0A1Y1UHT2"/>
<dbReference type="InterPro" id="IPR011074">
    <property type="entry name" value="CRAL/TRIO_N_dom"/>
</dbReference>
<dbReference type="OrthoDB" id="30289at2759"/>
<dbReference type="RefSeq" id="XP_021871607.1">
    <property type="nucleotide sequence ID" value="XM_022015496.1"/>
</dbReference>
<dbReference type="Pfam" id="PF03765">
    <property type="entry name" value="CRAL_TRIO_N"/>
    <property type="match status" value="1"/>
</dbReference>
<evidence type="ECO:0000313" key="4">
    <source>
        <dbReference type="Proteomes" id="UP000193218"/>
    </source>
</evidence>
<dbReference type="Gene3D" id="1.10.8.20">
    <property type="entry name" value="N-terminal domain of phosphatidylinositol transfer protein sec14p"/>
    <property type="match status" value="1"/>
</dbReference>
<dbReference type="PROSITE" id="PS50191">
    <property type="entry name" value="CRAL_TRIO"/>
    <property type="match status" value="1"/>
</dbReference>